<evidence type="ECO:0000313" key="1">
    <source>
        <dbReference type="EMBL" id="KAK6321114.1"/>
    </source>
</evidence>
<evidence type="ECO:0000313" key="2">
    <source>
        <dbReference type="Proteomes" id="UP001356427"/>
    </source>
</evidence>
<proteinExistence type="predicted"/>
<name>A0AAN8M3D3_9TELE</name>
<dbReference type="EMBL" id="JAGTTL010000006">
    <property type="protein sequence ID" value="KAK6321114.1"/>
    <property type="molecule type" value="Genomic_DNA"/>
</dbReference>
<reference evidence="1 2" key="1">
    <citation type="submission" date="2021-04" db="EMBL/GenBank/DDBJ databases">
        <authorList>
            <person name="De Guttry C."/>
            <person name="Zahm M."/>
            <person name="Klopp C."/>
            <person name="Cabau C."/>
            <person name="Louis A."/>
            <person name="Berthelot C."/>
            <person name="Parey E."/>
            <person name="Roest Crollius H."/>
            <person name="Montfort J."/>
            <person name="Robinson-Rechavi M."/>
            <person name="Bucao C."/>
            <person name="Bouchez O."/>
            <person name="Gislard M."/>
            <person name="Lluch J."/>
            <person name="Milhes M."/>
            <person name="Lampietro C."/>
            <person name="Lopez Roques C."/>
            <person name="Donnadieu C."/>
            <person name="Braasch I."/>
            <person name="Desvignes T."/>
            <person name="Postlethwait J."/>
            <person name="Bobe J."/>
            <person name="Wedekind C."/>
            <person name="Guiguen Y."/>
        </authorList>
    </citation>
    <scope>NUCLEOTIDE SEQUENCE [LARGE SCALE GENOMIC DNA]</scope>
    <source>
        <strain evidence="1">Cs_M1</strain>
        <tissue evidence="1">Blood</tissue>
    </source>
</reference>
<comment type="caution">
    <text evidence="1">The sequence shown here is derived from an EMBL/GenBank/DDBJ whole genome shotgun (WGS) entry which is preliminary data.</text>
</comment>
<gene>
    <name evidence="1" type="ORF">J4Q44_G00080900</name>
</gene>
<keyword evidence="2" id="KW-1185">Reference proteome</keyword>
<dbReference type="AlphaFoldDB" id="A0AAN8M3D3"/>
<organism evidence="1 2">
    <name type="scientific">Coregonus suidteri</name>
    <dbReference type="NCBI Taxonomy" id="861788"/>
    <lineage>
        <taxon>Eukaryota</taxon>
        <taxon>Metazoa</taxon>
        <taxon>Chordata</taxon>
        <taxon>Craniata</taxon>
        <taxon>Vertebrata</taxon>
        <taxon>Euteleostomi</taxon>
        <taxon>Actinopterygii</taxon>
        <taxon>Neopterygii</taxon>
        <taxon>Teleostei</taxon>
        <taxon>Protacanthopterygii</taxon>
        <taxon>Salmoniformes</taxon>
        <taxon>Salmonidae</taxon>
        <taxon>Coregoninae</taxon>
        <taxon>Coregonus</taxon>
    </lineage>
</organism>
<accession>A0AAN8M3D3</accession>
<protein>
    <submittedName>
        <fullName evidence="1">Uncharacterized protein</fullName>
    </submittedName>
</protein>
<sequence length="55" mass="6038">MAANACRCTQGHTQTRKHAELDTNRHACTKAVTRTCTTTHAHTQPHNTHTSILDG</sequence>
<dbReference type="Proteomes" id="UP001356427">
    <property type="component" value="Unassembled WGS sequence"/>
</dbReference>